<protein>
    <submittedName>
        <fullName evidence="5">Glycerate kinase</fullName>
    </submittedName>
</protein>
<feature type="region of interest" description="Disordered" evidence="4">
    <location>
        <begin position="21"/>
        <end position="55"/>
    </location>
</feature>
<proteinExistence type="inferred from homology"/>
<dbReference type="NCBIfam" id="TIGR00045">
    <property type="entry name" value="glycerate kinase"/>
    <property type="match status" value="1"/>
</dbReference>
<dbReference type="InterPro" id="IPR018193">
    <property type="entry name" value="Glyc_kinase_flavodox-like_fold"/>
</dbReference>
<dbReference type="Gene3D" id="3.90.1510.10">
    <property type="entry name" value="Glycerate kinase, domain 2"/>
    <property type="match status" value="1"/>
</dbReference>
<keyword evidence="2" id="KW-0808">Transferase</keyword>
<dbReference type="InterPro" id="IPR018197">
    <property type="entry name" value="Glycerate_kinase_RE-like"/>
</dbReference>
<sequence length="425" mass="43753">MHQESDLPGVCPRRRRCIATVPGPARLPPAKAGPTYTPRVPRGTRERRGNARARPRDRTIEEPYVRVVVAPDKFAGTLSAREAAEAVARGWRRARPDDELALIPTADGGEGTLDVVADAVSGVRVHEAEVVDATGHARTARWVALPSGPALVEGAEACGLAHVSPEHRDPRWATSYGVGQLIRTATDSGVTRIVVTLGGTATVDGGAGAVLALGHRLRRPDGNGVKVGALPLLDLATIEPAPALEVPVTAAVDVANPLLGPDGAVAVFAPQKGASPEDLPRLEEALTRFADVVEGTLPGGPWREVPGAGAAGGLGFALAAFCDARLEGGAAAVAALTGLDRALDHADVVVTGEGRLDAQTRHSKAPGWVRDRAHAAGARALAIAGQILEDAGAAFDDAADLGPHGFERAAELVAERAAELAGRLP</sequence>
<dbReference type="InterPro" id="IPR036129">
    <property type="entry name" value="Glycerate_kinase_sf"/>
</dbReference>
<dbReference type="GO" id="GO:0031388">
    <property type="term" value="P:organic acid phosphorylation"/>
    <property type="evidence" value="ECO:0007669"/>
    <property type="project" value="InterPro"/>
</dbReference>
<evidence type="ECO:0000313" key="5">
    <source>
        <dbReference type="EMBL" id="QBI18225.1"/>
    </source>
</evidence>
<dbReference type="AlphaFoldDB" id="A0A411YAJ9"/>
<evidence type="ECO:0000256" key="1">
    <source>
        <dbReference type="ARBA" id="ARBA00006284"/>
    </source>
</evidence>
<organism evidence="5 6">
    <name type="scientific">Egibacter rhizosphaerae</name>
    <dbReference type="NCBI Taxonomy" id="1670831"/>
    <lineage>
        <taxon>Bacteria</taxon>
        <taxon>Bacillati</taxon>
        <taxon>Actinomycetota</taxon>
        <taxon>Nitriliruptoria</taxon>
        <taxon>Egibacterales</taxon>
        <taxon>Egibacteraceae</taxon>
        <taxon>Egibacter</taxon>
    </lineage>
</organism>
<keyword evidence="3 5" id="KW-0418">Kinase</keyword>
<name>A0A411YAJ9_9ACTN</name>
<dbReference type="InterPro" id="IPR004381">
    <property type="entry name" value="Glycerate_kinase"/>
</dbReference>
<dbReference type="EMBL" id="CP036402">
    <property type="protein sequence ID" value="QBI18225.1"/>
    <property type="molecule type" value="Genomic_DNA"/>
</dbReference>
<dbReference type="Gene3D" id="3.40.50.10350">
    <property type="entry name" value="Glycerate kinase, domain 1"/>
    <property type="match status" value="1"/>
</dbReference>
<evidence type="ECO:0000256" key="2">
    <source>
        <dbReference type="ARBA" id="ARBA00022679"/>
    </source>
</evidence>
<gene>
    <name evidence="5" type="ORF">ER308_00645</name>
</gene>
<evidence type="ECO:0000256" key="3">
    <source>
        <dbReference type="ARBA" id="ARBA00022777"/>
    </source>
</evidence>
<dbReference type="OrthoDB" id="9774290at2"/>
<dbReference type="KEGG" id="erz:ER308_00645"/>
<dbReference type="GO" id="GO:0008887">
    <property type="term" value="F:glycerate kinase activity"/>
    <property type="evidence" value="ECO:0007669"/>
    <property type="project" value="InterPro"/>
</dbReference>
<keyword evidence="6" id="KW-1185">Reference proteome</keyword>
<comment type="similarity">
    <text evidence="1">Belongs to the glycerate kinase type-1 family.</text>
</comment>
<reference evidence="5 6" key="1">
    <citation type="submission" date="2019-01" db="EMBL/GenBank/DDBJ databases">
        <title>Egibacter rhizosphaerae EGI 80759T.</title>
        <authorList>
            <person name="Chen D.-D."/>
            <person name="Tian Y."/>
            <person name="Jiao J.-Y."/>
            <person name="Zhang X.-T."/>
            <person name="Zhang Y.-G."/>
            <person name="Zhang Y."/>
            <person name="Xiao M."/>
            <person name="Shu W.-S."/>
            <person name="Li W.-J."/>
        </authorList>
    </citation>
    <scope>NUCLEOTIDE SEQUENCE [LARGE SCALE GENOMIC DNA]</scope>
    <source>
        <strain evidence="5 6">EGI 80759</strain>
    </source>
</reference>
<dbReference type="PANTHER" id="PTHR21599:SF0">
    <property type="entry name" value="GLYCERATE KINASE"/>
    <property type="match status" value="1"/>
</dbReference>
<accession>A0A411YAJ9</accession>
<dbReference type="SUPFAM" id="SSF110738">
    <property type="entry name" value="Glycerate kinase I"/>
    <property type="match status" value="1"/>
</dbReference>
<dbReference type="PANTHER" id="PTHR21599">
    <property type="entry name" value="GLYCERATE KINASE"/>
    <property type="match status" value="1"/>
</dbReference>
<evidence type="ECO:0000256" key="4">
    <source>
        <dbReference type="SAM" id="MobiDB-lite"/>
    </source>
</evidence>
<evidence type="ECO:0000313" key="6">
    <source>
        <dbReference type="Proteomes" id="UP000291469"/>
    </source>
</evidence>
<dbReference type="Proteomes" id="UP000291469">
    <property type="component" value="Chromosome"/>
</dbReference>
<dbReference type="Pfam" id="PF02595">
    <property type="entry name" value="Gly_kinase"/>
    <property type="match status" value="1"/>
</dbReference>
<feature type="compositionally biased region" description="Basic and acidic residues" evidence="4">
    <location>
        <begin position="43"/>
        <end position="55"/>
    </location>
</feature>